<reference evidence="1" key="1">
    <citation type="submission" date="2015-04" db="UniProtKB">
        <authorList>
            <consortium name="EnsemblPlants"/>
        </authorList>
    </citation>
    <scope>IDENTIFICATION</scope>
</reference>
<accession>A0A0E0MGY2</accession>
<dbReference type="Gramene" id="OPUNC11G15700.1">
    <property type="protein sequence ID" value="OPUNC11G15700.1"/>
    <property type="gene ID" value="OPUNC11G15700"/>
</dbReference>
<dbReference type="HOGENOM" id="CLU_2726576_0_0_1"/>
<dbReference type="AlphaFoldDB" id="A0A0E0MGY2"/>
<dbReference type="Proteomes" id="UP000026962">
    <property type="component" value="Chromosome 11"/>
</dbReference>
<name>A0A0E0MGY2_ORYPU</name>
<evidence type="ECO:0000313" key="1">
    <source>
        <dbReference type="EnsemblPlants" id="OPUNC11G15700.1"/>
    </source>
</evidence>
<reference evidence="1" key="2">
    <citation type="submission" date="2018-05" db="EMBL/GenBank/DDBJ databases">
        <title>OpunRS2 (Oryza punctata Reference Sequence Version 2).</title>
        <authorList>
            <person name="Zhang J."/>
            <person name="Kudrna D."/>
            <person name="Lee S."/>
            <person name="Talag J."/>
            <person name="Welchert J."/>
            <person name="Wing R.A."/>
        </authorList>
    </citation>
    <scope>NUCLEOTIDE SEQUENCE [LARGE SCALE GENOMIC DNA]</scope>
</reference>
<dbReference type="EnsemblPlants" id="OPUNC11G15700.1">
    <property type="protein sequence ID" value="OPUNC11G15700.1"/>
    <property type="gene ID" value="OPUNC11G15700"/>
</dbReference>
<protein>
    <submittedName>
        <fullName evidence="1">Uncharacterized protein</fullName>
    </submittedName>
</protein>
<sequence length="72" mass="7552">MDASTPMPSVLSPTRHPCSHISDITSDAPYDETVVGTPAIVAAVSETVAGGLQTLWSTTARCTIPNKQVNVR</sequence>
<proteinExistence type="predicted"/>
<keyword evidence="2" id="KW-1185">Reference proteome</keyword>
<evidence type="ECO:0000313" key="2">
    <source>
        <dbReference type="Proteomes" id="UP000026962"/>
    </source>
</evidence>
<organism evidence="1">
    <name type="scientific">Oryza punctata</name>
    <name type="common">Red rice</name>
    <dbReference type="NCBI Taxonomy" id="4537"/>
    <lineage>
        <taxon>Eukaryota</taxon>
        <taxon>Viridiplantae</taxon>
        <taxon>Streptophyta</taxon>
        <taxon>Embryophyta</taxon>
        <taxon>Tracheophyta</taxon>
        <taxon>Spermatophyta</taxon>
        <taxon>Magnoliopsida</taxon>
        <taxon>Liliopsida</taxon>
        <taxon>Poales</taxon>
        <taxon>Poaceae</taxon>
        <taxon>BOP clade</taxon>
        <taxon>Oryzoideae</taxon>
        <taxon>Oryzeae</taxon>
        <taxon>Oryzinae</taxon>
        <taxon>Oryza</taxon>
    </lineage>
</organism>